<reference evidence="1 2" key="1">
    <citation type="submission" date="2017-04" db="EMBL/GenBank/DDBJ databases">
        <title>The new phylogeny of genus Mycobacterium.</title>
        <authorList>
            <person name="Tortoli E."/>
            <person name="Trovato A."/>
            <person name="Cirillo D.M."/>
        </authorList>
    </citation>
    <scope>NUCLEOTIDE SEQUENCE [LARGE SCALE GENOMIC DNA]</scope>
    <source>
        <strain evidence="1 2">KCTC 19819</strain>
    </source>
</reference>
<accession>A0AA91PC01</accession>
<keyword evidence="2" id="KW-1185">Reference proteome</keyword>
<name>A0AA91PC01_9MYCO</name>
<dbReference type="EMBL" id="NCXO01000088">
    <property type="protein sequence ID" value="OSC23707.1"/>
    <property type="molecule type" value="Genomic_DNA"/>
</dbReference>
<protein>
    <recommendedName>
        <fullName evidence="3">PE-PGRS family protein</fullName>
    </recommendedName>
</protein>
<evidence type="ECO:0000313" key="1">
    <source>
        <dbReference type="EMBL" id="OSC23707.1"/>
    </source>
</evidence>
<evidence type="ECO:0008006" key="3">
    <source>
        <dbReference type="Google" id="ProtNLM"/>
    </source>
</evidence>
<evidence type="ECO:0000313" key="2">
    <source>
        <dbReference type="Proteomes" id="UP000193577"/>
    </source>
</evidence>
<dbReference type="Proteomes" id="UP000193577">
    <property type="component" value="Unassembled WGS sequence"/>
</dbReference>
<proteinExistence type="predicted"/>
<sequence length="348" mass="35749">MPAIQLTASPLDSITDLLGGATAALGALGDGLLNADTFGDPLNPLEVYPALFENSFNNLSVIGQNWLDQPFPILQAVASNQFDYIQGVFNEPASIIDVPGKMLGNLENVFAALTTLTPTIGVDSPLGDAIAEILEKGLAFWVLHPEALFNAIGALPGTDLLAVDVDLPPAMVMGLAGLGPLVNTLAGIGVSGEAFQAALNSGEYLSALGALVAGPGFVGDAALNGQWGLDILGLEIPVLNGLLQPMESLELGIPGILSLDIGPMGGLTDGMINYLPGVIADALGGQTIFDGLGLGSSFDDLFNFLNPATLLDALNLGDLSTGIGALLPDALPFDMIWQMIIDTFSSVI</sequence>
<gene>
    <name evidence="1" type="ORF">B8W67_19820</name>
</gene>
<organism evidence="1 2">
    <name type="scientific">Mycolicibacillus koreensis</name>
    <dbReference type="NCBI Taxonomy" id="1069220"/>
    <lineage>
        <taxon>Bacteria</taxon>
        <taxon>Bacillati</taxon>
        <taxon>Actinomycetota</taxon>
        <taxon>Actinomycetes</taxon>
        <taxon>Mycobacteriales</taxon>
        <taxon>Mycobacteriaceae</taxon>
        <taxon>Mycolicibacillus</taxon>
    </lineage>
</organism>
<comment type="caution">
    <text evidence="1">The sequence shown here is derived from an EMBL/GenBank/DDBJ whole genome shotgun (WGS) entry which is preliminary data.</text>
</comment>
<dbReference type="AlphaFoldDB" id="A0AA91PC01"/>